<keyword evidence="2" id="KW-1133">Transmembrane helix</keyword>
<feature type="transmembrane region" description="Helical" evidence="2">
    <location>
        <begin position="96"/>
        <end position="118"/>
    </location>
</feature>
<accession>A0ABN1GRI3</accession>
<keyword evidence="2" id="KW-0472">Membrane</keyword>
<evidence type="ECO:0000313" key="4">
    <source>
        <dbReference type="Proteomes" id="UP001500957"/>
    </source>
</evidence>
<dbReference type="EMBL" id="BAAAHE010000014">
    <property type="protein sequence ID" value="GAA0617375.1"/>
    <property type="molecule type" value="Genomic_DNA"/>
</dbReference>
<reference evidence="3 4" key="1">
    <citation type="journal article" date="2019" name="Int. J. Syst. Evol. Microbiol.">
        <title>The Global Catalogue of Microorganisms (GCM) 10K type strain sequencing project: providing services to taxonomists for standard genome sequencing and annotation.</title>
        <authorList>
            <consortium name="The Broad Institute Genomics Platform"/>
            <consortium name="The Broad Institute Genome Sequencing Center for Infectious Disease"/>
            <person name="Wu L."/>
            <person name="Ma J."/>
        </authorList>
    </citation>
    <scope>NUCLEOTIDE SEQUENCE [LARGE SCALE GENOMIC DNA]</scope>
    <source>
        <strain evidence="3 4">JCM 10671</strain>
    </source>
</reference>
<feature type="transmembrane region" description="Helical" evidence="2">
    <location>
        <begin position="130"/>
        <end position="158"/>
    </location>
</feature>
<keyword evidence="2" id="KW-0812">Transmembrane</keyword>
<sequence>MKVNAFSQKLCVVSGPLMALTFLIAFLIMGFVPPPDPRLTGEEIVQLFTEDQGRIRAGGVLMIFGSALLFPWISVISVQLRRVEGGQHTPMASTQLASGALGAFLFLTPMIVLEAMAYKPERLDPQVAEAMYYLAWLFFVGTPVFAVLQNLSIAVAILQDTSPNPVFPRWAGYLNLYIALLFVPGVAVFFFDSGPFAWRGMFPWWIPLSFFGMWMAAMATLLWRAIDAQQPAAPEAAPATVGSPDPASPPVTVP</sequence>
<evidence type="ECO:0000256" key="1">
    <source>
        <dbReference type="SAM" id="MobiDB-lite"/>
    </source>
</evidence>
<evidence type="ECO:0000313" key="3">
    <source>
        <dbReference type="EMBL" id="GAA0617375.1"/>
    </source>
</evidence>
<dbReference type="RefSeq" id="WP_344604103.1">
    <property type="nucleotide sequence ID" value="NZ_BAAAHE010000014.1"/>
</dbReference>
<gene>
    <name evidence="3" type="ORF">GCM10009547_19500</name>
</gene>
<name>A0ABN1GRI3_9ACTN</name>
<feature type="transmembrane region" description="Helical" evidence="2">
    <location>
        <begin position="55"/>
        <end position="75"/>
    </location>
</feature>
<evidence type="ECO:0000256" key="2">
    <source>
        <dbReference type="SAM" id="Phobius"/>
    </source>
</evidence>
<dbReference type="Proteomes" id="UP001500957">
    <property type="component" value="Unassembled WGS sequence"/>
</dbReference>
<protein>
    <submittedName>
        <fullName evidence="3">Uncharacterized protein</fullName>
    </submittedName>
</protein>
<feature type="transmembrane region" description="Helical" evidence="2">
    <location>
        <begin position="12"/>
        <end position="32"/>
    </location>
</feature>
<keyword evidence="4" id="KW-1185">Reference proteome</keyword>
<feature type="transmembrane region" description="Helical" evidence="2">
    <location>
        <begin position="202"/>
        <end position="223"/>
    </location>
</feature>
<comment type="caution">
    <text evidence="3">The sequence shown here is derived from an EMBL/GenBank/DDBJ whole genome shotgun (WGS) entry which is preliminary data.</text>
</comment>
<feature type="region of interest" description="Disordered" evidence="1">
    <location>
        <begin position="234"/>
        <end position="254"/>
    </location>
</feature>
<organism evidence="3 4">
    <name type="scientific">Sporichthya brevicatena</name>
    <dbReference type="NCBI Taxonomy" id="171442"/>
    <lineage>
        <taxon>Bacteria</taxon>
        <taxon>Bacillati</taxon>
        <taxon>Actinomycetota</taxon>
        <taxon>Actinomycetes</taxon>
        <taxon>Sporichthyales</taxon>
        <taxon>Sporichthyaceae</taxon>
        <taxon>Sporichthya</taxon>
    </lineage>
</organism>
<feature type="transmembrane region" description="Helical" evidence="2">
    <location>
        <begin position="170"/>
        <end position="190"/>
    </location>
</feature>
<proteinExistence type="predicted"/>